<evidence type="ECO:0000313" key="7">
    <source>
        <dbReference type="Proteomes" id="UP000694571"/>
    </source>
</evidence>
<organism evidence="6 7">
    <name type="scientific">Sus scrofa</name>
    <name type="common">Pig</name>
    <dbReference type="NCBI Taxonomy" id="9823"/>
    <lineage>
        <taxon>Eukaryota</taxon>
        <taxon>Metazoa</taxon>
        <taxon>Chordata</taxon>
        <taxon>Craniata</taxon>
        <taxon>Vertebrata</taxon>
        <taxon>Euteleostomi</taxon>
        <taxon>Mammalia</taxon>
        <taxon>Eutheria</taxon>
        <taxon>Laurasiatheria</taxon>
        <taxon>Artiodactyla</taxon>
        <taxon>Suina</taxon>
        <taxon>Suidae</taxon>
        <taxon>Sus</taxon>
    </lineage>
</organism>
<evidence type="ECO:0000256" key="3">
    <source>
        <dbReference type="ARBA" id="ARBA00022553"/>
    </source>
</evidence>
<dbReference type="Gene3D" id="1.10.533.10">
    <property type="entry name" value="Death Domain, Fas"/>
    <property type="match status" value="1"/>
</dbReference>
<dbReference type="PROSITE" id="PS50824">
    <property type="entry name" value="DAPIN"/>
    <property type="match status" value="1"/>
</dbReference>
<sequence length="400" mass="43618">MGCTRDAILDALENLTADELKKFKMKLLSVPLREGYGRIPRGTLLPLDAIDLTDKLVNYYLEEYSAELTALVLRDIGMKEVAEQLQKTLHKGPGAKPAGIKALPLKADNKPALHFVREGADGRAVPGSAGGAHQPHQNEEALQLHSGLEPDLQGPAPSGPEGHPALPGGRPGAELTRLPQQRPHLQPLVVLANLPGVSDLVYIIYEKPAWSWCFPTSSLEAHAELSYTSSCRRASGEALLSACSRACRLPTPFLSQSRRNPPSFLTWWPLHCHPRGSALKTHSEHKSALQPRPKSQNRSMHKGPGTMEVGRQIYQMIWKQTLLSSWGGGIVKLEQLWGGEGDESNKSTKPQVCPRVPSGTDTSRLPSGLPLPQRGDGLHLAPKTCQPQKQLDGMCANKRK</sequence>
<feature type="region of interest" description="Disordered" evidence="4">
    <location>
        <begin position="278"/>
        <end position="306"/>
    </location>
</feature>
<evidence type="ECO:0000259" key="5">
    <source>
        <dbReference type="PROSITE" id="PS50824"/>
    </source>
</evidence>
<feature type="region of interest" description="Disordered" evidence="4">
    <location>
        <begin position="148"/>
        <end position="176"/>
    </location>
</feature>
<evidence type="ECO:0000256" key="2">
    <source>
        <dbReference type="ARBA" id="ARBA00022490"/>
    </source>
</evidence>
<protein>
    <recommendedName>
        <fullName evidence="5">Pyrin domain-containing protein</fullName>
    </recommendedName>
</protein>
<dbReference type="GO" id="GO:0002376">
    <property type="term" value="P:immune system process"/>
    <property type="evidence" value="ECO:0007669"/>
    <property type="project" value="UniProtKB-ARBA"/>
</dbReference>
<dbReference type="GO" id="GO:0032731">
    <property type="term" value="P:positive regulation of interleukin-1 beta production"/>
    <property type="evidence" value="ECO:0007669"/>
    <property type="project" value="UniProtKB-ARBA"/>
</dbReference>
<dbReference type="GO" id="GO:0051707">
    <property type="term" value="P:response to other organism"/>
    <property type="evidence" value="ECO:0007669"/>
    <property type="project" value="UniProtKB-ARBA"/>
</dbReference>
<dbReference type="FunFam" id="1.10.533.10:FF:000053">
    <property type="entry name" value="Apoptosis-associated speck-like protein containing a CARD"/>
    <property type="match status" value="1"/>
</dbReference>
<evidence type="ECO:0000313" key="6">
    <source>
        <dbReference type="Ensembl" id="ENSSSCP00050042729.1"/>
    </source>
</evidence>
<dbReference type="GO" id="GO:0005634">
    <property type="term" value="C:nucleus"/>
    <property type="evidence" value="ECO:0007669"/>
    <property type="project" value="UniProtKB-ARBA"/>
</dbReference>
<accession>A0A8D1NVE2</accession>
<keyword evidence="2" id="KW-0963">Cytoplasm</keyword>
<dbReference type="Proteomes" id="UP000694571">
    <property type="component" value="Unplaced"/>
</dbReference>
<name>A0A8D1NVE2_PIG</name>
<dbReference type="GO" id="GO:0006952">
    <property type="term" value="P:defense response"/>
    <property type="evidence" value="ECO:0007669"/>
    <property type="project" value="UniProtKB-ARBA"/>
</dbReference>
<proteinExistence type="predicted"/>
<dbReference type="GO" id="GO:0032991">
    <property type="term" value="C:protein-containing complex"/>
    <property type="evidence" value="ECO:0007669"/>
    <property type="project" value="UniProtKB-ARBA"/>
</dbReference>
<reference evidence="6" key="1">
    <citation type="submission" date="2025-08" db="UniProtKB">
        <authorList>
            <consortium name="Ensembl"/>
        </authorList>
    </citation>
    <scope>IDENTIFICATION</scope>
</reference>
<dbReference type="Ensembl" id="ENSSSCT00050098854.1">
    <property type="protein sequence ID" value="ENSSSCP00050042729.1"/>
    <property type="gene ID" value="ENSSSCG00050072411.1"/>
</dbReference>
<dbReference type="CDD" id="cd08321">
    <property type="entry name" value="Pyrin_ASC-like"/>
    <property type="match status" value="1"/>
</dbReference>
<feature type="region of interest" description="Disordered" evidence="4">
    <location>
        <begin position="340"/>
        <end position="400"/>
    </location>
</feature>
<dbReference type="AlphaFoldDB" id="A0A8D1NVE2"/>
<dbReference type="GO" id="GO:0005829">
    <property type="term" value="C:cytosol"/>
    <property type="evidence" value="ECO:0007669"/>
    <property type="project" value="UniProtKB-ARBA"/>
</dbReference>
<keyword evidence="3" id="KW-0597">Phosphoprotein</keyword>
<feature type="domain" description="Pyrin" evidence="5">
    <location>
        <begin position="1"/>
        <end position="91"/>
    </location>
</feature>
<dbReference type="InterPro" id="IPR004020">
    <property type="entry name" value="DAPIN"/>
</dbReference>
<feature type="region of interest" description="Disordered" evidence="4">
    <location>
        <begin position="121"/>
        <end position="140"/>
    </location>
</feature>
<dbReference type="InterPro" id="IPR011029">
    <property type="entry name" value="DEATH-like_dom_sf"/>
</dbReference>
<comment type="subcellular location">
    <subcellularLocation>
        <location evidence="1">Cytoplasm</location>
    </subcellularLocation>
</comment>
<dbReference type="SUPFAM" id="SSF47986">
    <property type="entry name" value="DEATH domain"/>
    <property type="match status" value="1"/>
</dbReference>
<dbReference type="Pfam" id="PF02758">
    <property type="entry name" value="PYRIN"/>
    <property type="match status" value="1"/>
</dbReference>
<dbReference type="GO" id="GO:1902531">
    <property type="term" value="P:regulation of intracellular signal transduction"/>
    <property type="evidence" value="ECO:0007669"/>
    <property type="project" value="UniProtKB-ARBA"/>
</dbReference>
<dbReference type="SMART" id="SM01289">
    <property type="entry name" value="PYRIN"/>
    <property type="match status" value="1"/>
</dbReference>
<evidence type="ECO:0000256" key="4">
    <source>
        <dbReference type="SAM" id="MobiDB-lite"/>
    </source>
</evidence>
<evidence type="ECO:0000256" key="1">
    <source>
        <dbReference type="ARBA" id="ARBA00004496"/>
    </source>
</evidence>